<gene>
    <name evidence="1" type="primary">Hypp7214</name>
    <name evidence="1" type="ORF">BLAG_LOCUS6845</name>
</gene>
<name>A0A8J9YYW1_BRALA</name>
<dbReference type="AlphaFoldDB" id="A0A8J9YYW1"/>
<dbReference type="EMBL" id="OV696698">
    <property type="protein sequence ID" value="CAH1244123.1"/>
    <property type="molecule type" value="Genomic_DNA"/>
</dbReference>
<dbReference type="Proteomes" id="UP000838412">
    <property type="component" value="Chromosome 13"/>
</dbReference>
<evidence type="ECO:0000313" key="2">
    <source>
        <dbReference type="Proteomes" id="UP000838412"/>
    </source>
</evidence>
<organism evidence="1 2">
    <name type="scientific">Branchiostoma lanceolatum</name>
    <name type="common">Common lancelet</name>
    <name type="synonym">Amphioxus lanceolatum</name>
    <dbReference type="NCBI Taxonomy" id="7740"/>
    <lineage>
        <taxon>Eukaryota</taxon>
        <taxon>Metazoa</taxon>
        <taxon>Chordata</taxon>
        <taxon>Cephalochordata</taxon>
        <taxon>Leptocardii</taxon>
        <taxon>Amphioxiformes</taxon>
        <taxon>Branchiostomatidae</taxon>
        <taxon>Branchiostoma</taxon>
    </lineage>
</organism>
<sequence>MQQKCSLGAGASILGTILMTETKNATWNSPDAENKESNNKIVSEDINTLRIPPHIDLLKLAGIQAKITA</sequence>
<proteinExistence type="predicted"/>
<evidence type="ECO:0000313" key="1">
    <source>
        <dbReference type="EMBL" id="CAH1244123.1"/>
    </source>
</evidence>
<keyword evidence="2" id="KW-1185">Reference proteome</keyword>
<accession>A0A8J9YYW1</accession>
<protein>
    <submittedName>
        <fullName evidence="1">Hypp7214 protein</fullName>
    </submittedName>
</protein>
<reference evidence="1" key="1">
    <citation type="submission" date="2022-01" db="EMBL/GenBank/DDBJ databases">
        <authorList>
            <person name="Braso-Vives M."/>
        </authorList>
    </citation>
    <scope>NUCLEOTIDE SEQUENCE</scope>
</reference>